<organism evidence="1 2">
    <name type="scientific">Zasmidium cellare</name>
    <name type="common">Wine cellar mold</name>
    <name type="synonym">Racodium cellare</name>
    <dbReference type="NCBI Taxonomy" id="395010"/>
    <lineage>
        <taxon>Eukaryota</taxon>
        <taxon>Fungi</taxon>
        <taxon>Dikarya</taxon>
        <taxon>Ascomycota</taxon>
        <taxon>Pezizomycotina</taxon>
        <taxon>Dothideomycetes</taxon>
        <taxon>Dothideomycetidae</taxon>
        <taxon>Mycosphaerellales</taxon>
        <taxon>Mycosphaerellaceae</taxon>
        <taxon>Zasmidium</taxon>
    </lineage>
</organism>
<gene>
    <name evidence="1" type="ORF">PRZ48_004186</name>
</gene>
<sequence>MEVLGASASAVGIAALAVEGATKLYQAFNAYRDGPHDVQELLDSLDELQASLRFFSGVVQRSSIDMPTYYTTAIERSLDCSEKSLLRLAGKLDKCNARAQDGTLRWLASRLRPVICRADFEKMRQTVLRHKIAISAHTSLINAFKAGGTHQMIQVVDRRLGQVLSQQTSQNDMLTDLHATLSLSGSRMVVQATLASFPTWFGEQLQVLERRWDLSFDSLLQPLSPLVMRRYAPLHGPKFVENIFTISGFKTCTDPGLLLEKFIKSIEVIQGVRMALRAFSEMGIVAKPRYIWREEIDIFGHSTLLHHSFETGMAKMPLKQRLMTSPMPVELTEDPIGTCQQFVLVTNLVMDALNDVGRLIRDRVQQ</sequence>
<evidence type="ECO:0008006" key="3">
    <source>
        <dbReference type="Google" id="ProtNLM"/>
    </source>
</evidence>
<comment type="caution">
    <text evidence="1">The sequence shown here is derived from an EMBL/GenBank/DDBJ whole genome shotgun (WGS) entry which is preliminary data.</text>
</comment>
<dbReference type="EMBL" id="JAXOVC010000002">
    <property type="protein sequence ID" value="KAK4506221.1"/>
    <property type="molecule type" value="Genomic_DNA"/>
</dbReference>
<proteinExistence type="predicted"/>
<dbReference type="Proteomes" id="UP001305779">
    <property type="component" value="Unassembled WGS sequence"/>
</dbReference>
<keyword evidence="2" id="KW-1185">Reference proteome</keyword>
<evidence type="ECO:0000313" key="1">
    <source>
        <dbReference type="EMBL" id="KAK4506221.1"/>
    </source>
</evidence>
<accession>A0ABR0EX55</accession>
<reference evidence="1 2" key="1">
    <citation type="journal article" date="2023" name="G3 (Bethesda)">
        <title>A chromosome-level genome assembly of Zasmidium syzygii isolated from banana leaves.</title>
        <authorList>
            <person name="van Westerhoven A.C."/>
            <person name="Mehrabi R."/>
            <person name="Talebi R."/>
            <person name="Steentjes M.B.F."/>
            <person name="Corcolon B."/>
            <person name="Chong P.A."/>
            <person name="Kema G.H.J."/>
            <person name="Seidl M.F."/>
        </authorList>
    </citation>
    <scope>NUCLEOTIDE SEQUENCE [LARGE SCALE GENOMIC DNA]</scope>
    <source>
        <strain evidence="1 2">P124</strain>
    </source>
</reference>
<protein>
    <recommendedName>
        <fullName evidence="3">Fungal N-terminal domain-containing protein</fullName>
    </recommendedName>
</protein>
<name>A0ABR0EX55_ZASCE</name>
<evidence type="ECO:0000313" key="2">
    <source>
        <dbReference type="Proteomes" id="UP001305779"/>
    </source>
</evidence>